<dbReference type="Pfam" id="PF24856">
    <property type="entry name" value="AraA_central"/>
    <property type="match status" value="1"/>
</dbReference>
<dbReference type="CDD" id="cd00578">
    <property type="entry name" value="L-fuc_L-ara-isomerases"/>
    <property type="match status" value="1"/>
</dbReference>
<dbReference type="InterPro" id="IPR003762">
    <property type="entry name" value="Lara_isomerase"/>
</dbReference>
<dbReference type="GO" id="GO:0046872">
    <property type="term" value="F:metal ion binding"/>
    <property type="evidence" value="ECO:0007669"/>
    <property type="project" value="UniProtKB-KW"/>
</dbReference>
<dbReference type="KEGG" id="tap:GZ22_08840"/>
<dbReference type="EMBL" id="CP008876">
    <property type="protein sequence ID" value="AIF66732.1"/>
    <property type="molecule type" value="Genomic_DNA"/>
</dbReference>
<dbReference type="PANTHER" id="PTHR38464">
    <property type="entry name" value="L-ARABINOSE ISOMERASE"/>
    <property type="match status" value="1"/>
</dbReference>
<keyword evidence="1" id="KW-0479">Metal-binding</keyword>
<dbReference type="PANTHER" id="PTHR38464:SF1">
    <property type="entry name" value="L-ARABINOSE ISOMERASE"/>
    <property type="match status" value="1"/>
</dbReference>
<dbReference type="GO" id="GO:0008736">
    <property type="term" value="F:L-fucose isomerase activity"/>
    <property type="evidence" value="ECO:0007669"/>
    <property type="project" value="InterPro"/>
</dbReference>
<evidence type="ECO:0000256" key="2">
    <source>
        <dbReference type="ARBA" id="ARBA00022935"/>
    </source>
</evidence>
<dbReference type="GO" id="GO:0005829">
    <property type="term" value="C:cytosol"/>
    <property type="evidence" value="ECO:0007669"/>
    <property type="project" value="TreeGrafter"/>
</dbReference>
<evidence type="ECO:0000313" key="8">
    <source>
        <dbReference type="EMBL" id="AIF66732.1"/>
    </source>
</evidence>
<reference evidence="8 9" key="1">
    <citation type="submission" date="2014-07" db="EMBL/GenBank/DDBJ databases">
        <title>Complete genome sequence of a moderately halophilic bacterium Terribacillus aidingensis MP602, isolated from Cryptomeria fortunei in Tianmu mountain in China.</title>
        <authorList>
            <person name="Wang Y."/>
            <person name="Lu P."/>
            <person name="Zhang L."/>
        </authorList>
    </citation>
    <scope>NUCLEOTIDE SEQUENCE [LARGE SCALE GENOMIC DNA]</scope>
    <source>
        <strain evidence="8 9">MP602</strain>
    </source>
</reference>
<proteinExistence type="predicted"/>
<keyword evidence="3" id="KW-0464">Manganese</keyword>
<organism evidence="8 9">
    <name type="scientific">Terribacillus saccharophilus</name>
    <dbReference type="NCBI Taxonomy" id="361277"/>
    <lineage>
        <taxon>Bacteria</taxon>
        <taxon>Bacillati</taxon>
        <taxon>Bacillota</taxon>
        <taxon>Bacilli</taxon>
        <taxon>Bacillales</taxon>
        <taxon>Bacillaceae</taxon>
        <taxon>Terribacillus</taxon>
    </lineage>
</organism>
<evidence type="ECO:0000313" key="9">
    <source>
        <dbReference type="Proteomes" id="UP000027980"/>
    </source>
</evidence>
<dbReference type="GeneID" id="34220775"/>
<evidence type="ECO:0000259" key="6">
    <source>
        <dbReference type="Pfam" id="PF02952"/>
    </source>
</evidence>
<feature type="domain" description="L-fucose isomerase C-terminal" evidence="6">
    <location>
        <begin position="385"/>
        <end position="489"/>
    </location>
</feature>
<dbReference type="InterPro" id="IPR004216">
    <property type="entry name" value="Fuc/Ara_isomerase_C"/>
</dbReference>
<dbReference type="RefSeq" id="WP_038561125.1">
    <property type="nucleotide sequence ID" value="NZ_CP008876.1"/>
</dbReference>
<dbReference type="Pfam" id="PF02952">
    <property type="entry name" value="Fucose_iso_C"/>
    <property type="match status" value="1"/>
</dbReference>
<dbReference type="InterPro" id="IPR015888">
    <property type="entry name" value="Fuc_isomerase_C"/>
</dbReference>
<keyword evidence="2" id="KW-0054">Arabinose catabolism</keyword>
<evidence type="ECO:0000256" key="1">
    <source>
        <dbReference type="ARBA" id="ARBA00022723"/>
    </source>
</evidence>
<evidence type="ECO:0000256" key="3">
    <source>
        <dbReference type="ARBA" id="ARBA00023211"/>
    </source>
</evidence>
<protein>
    <submittedName>
        <fullName evidence="8">Arabinose isomerase</fullName>
    </submittedName>
</protein>
<name>A0A075LLC5_9BACI</name>
<evidence type="ECO:0000256" key="4">
    <source>
        <dbReference type="ARBA" id="ARBA00023235"/>
    </source>
</evidence>
<evidence type="ECO:0000256" key="5">
    <source>
        <dbReference type="ARBA" id="ARBA00023277"/>
    </source>
</evidence>
<dbReference type="SUPFAM" id="SSF53743">
    <property type="entry name" value="FucI/AraA N-terminal and middle domains"/>
    <property type="match status" value="1"/>
</dbReference>
<dbReference type="HOGENOM" id="CLU_045786_1_0_9"/>
<evidence type="ECO:0000259" key="7">
    <source>
        <dbReference type="Pfam" id="PF24856"/>
    </source>
</evidence>
<feature type="domain" description="L-arabinose isomerase central" evidence="7">
    <location>
        <begin position="213"/>
        <end position="344"/>
    </location>
</feature>
<keyword evidence="4 8" id="KW-0413">Isomerase</keyword>
<keyword evidence="5" id="KW-0119">Carbohydrate metabolism</keyword>
<dbReference type="OrthoDB" id="3194672at2"/>
<gene>
    <name evidence="8" type="ORF">GZ22_08840</name>
</gene>
<sequence>MKKARIGLYSVGLEAYWSQFPTLKERLLGYNQHVKDQIEQWADVCNFGLVDSEQAGRTAGEYFQENQVDLIFCHAATYCTSASILPIHRMCSAPVIFLNLQPTRQINYAKTSTEEWLAHCGACPVPEFANACHRANISYHVVNGLLGLTETPSVSIANEVTVEEPEAIAAWEQIKEWTVAATVKRSLQYSNFGFLGNTYSGMLDMYSDFTMLQSQLGIHVDVLEIGDLKEQLEQVSDEEMQSKRAEIESVFTISDDSHSDPIAKKPTENQLNWAAKVAAAEEQLADQRNLAALTYYYHGAPGSEEEALQAGMIVGNSLLTAKHVPCAGEGDLKTNIAMKICDLLDAGGSFAEIVLTDYVEGTILLGHDGPFHIAIAKDKPILRGMGLYHGKQGSGVAVEAKVKAGPVTTLNVTQTVEGKVKFIISEGKSIDAPIMQIGNTQTHVSFNEHPDTYMTRWFKEAPTHHCALAVGKIASQLEKVSVLLDVEYVIL</sequence>
<dbReference type="SUPFAM" id="SSF50443">
    <property type="entry name" value="FucI/AraA C-terminal domain-like"/>
    <property type="match status" value="1"/>
</dbReference>
<dbReference type="GO" id="GO:0008733">
    <property type="term" value="F:L-arabinose isomerase activity"/>
    <property type="evidence" value="ECO:0007669"/>
    <property type="project" value="InterPro"/>
</dbReference>
<dbReference type="GO" id="GO:0006004">
    <property type="term" value="P:fucose metabolic process"/>
    <property type="evidence" value="ECO:0007669"/>
    <property type="project" value="InterPro"/>
</dbReference>
<dbReference type="Proteomes" id="UP000027980">
    <property type="component" value="Chromosome"/>
</dbReference>
<dbReference type="InterPro" id="IPR055390">
    <property type="entry name" value="AraA_central"/>
</dbReference>
<dbReference type="InterPro" id="IPR009015">
    <property type="entry name" value="Fucose_isomerase_N/cen_sf"/>
</dbReference>
<dbReference type="GO" id="GO:0019569">
    <property type="term" value="P:L-arabinose catabolic process to D-xylulose 5-phosphate"/>
    <property type="evidence" value="ECO:0007669"/>
    <property type="project" value="TreeGrafter"/>
</dbReference>
<dbReference type="AlphaFoldDB" id="A0A075LLC5"/>
<accession>A0A075LLC5</accession>